<protein>
    <submittedName>
        <fullName evidence="2">Thioredoxin family protein</fullName>
    </submittedName>
</protein>
<dbReference type="PANTHER" id="PTHR36450">
    <property type="entry name" value="THIOREDOXIN"/>
    <property type="match status" value="1"/>
</dbReference>
<dbReference type="InterPro" id="IPR005243">
    <property type="entry name" value="THIRX-like_proc"/>
</dbReference>
<evidence type="ECO:0000259" key="1">
    <source>
        <dbReference type="Pfam" id="PF13192"/>
    </source>
</evidence>
<dbReference type="Gene3D" id="3.40.30.10">
    <property type="entry name" value="Glutaredoxin"/>
    <property type="match status" value="1"/>
</dbReference>
<dbReference type="InterPro" id="IPR036249">
    <property type="entry name" value="Thioredoxin-like_sf"/>
</dbReference>
<dbReference type="EMBL" id="DWYA01000033">
    <property type="protein sequence ID" value="HJB39402.1"/>
    <property type="molecule type" value="Genomic_DNA"/>
</dbReference>
<dbReference type="SUPFAM" id="SSF52833">
    <property type="entry name" value="Thioredoxin-like"/>
    <property type="match status" value="1"/>
</dbReference>
<comment type="caution">
    <text evidence="2">The sequence shown here is derived from an EMBL/GenBank/DDBJ whole genome shotgun (WGS) entry which is preliminary data.</text>
</comment>
<reference evidence="2" key="1">
    <citation type="journal article" date="2021" name="PeerJ">
        <title>Extensive microbial diversity within the chicken gut microbiome revealed by metagenomics and culture.</title>
        <authorList>
            <person name="Gilroy R."/>
            <person name="Ravi A."/>
            <person name="Getino M."/>
            <person name="Pursley I."/>
            <person name="Horton D.L."/>
            <person name="Alikhan N.F."/>
            <person name="Baker D."/>
            <person name="Gharbi K."/>
            <person name="Hall N."/>
            <person name="Watson M."/>
            <person name="Adriaenssens E.M."/>
            <person name="Foster-Nyarko E."/>
            <person name="Jarju S."/>
            <person name="Secka A."/>
            <person name="Antonio M."/>
            <person name="Oren A."/>
            <person name="Chaudhuri R.R."/>
            <person name="La Ragione R."/>
            <person name="Hildebrand F."/>
            <person name="Pallen M.J."/>
        </authorList>
    </citation>
    <scope>NUCLEOTIDE SEQUENCE</scope>
    <source>
        <strain evidence="2">ChiBcec8-14828</strain>
    </source>
</reference>
<feature type="domain" description="Thioredoxin-like fold" evidence="1">
    <location>
        <begin position="40"/>
        <end position="112"/>
    </location>
</feature>
<evidence type="ECO:0000313" key="2">
    <source>
        <dbReference type="EMBL" id="HJB39402.1"/>
    </source>
</evidence>
<dbReference type="InterPro" id="IPR012336">
    <property type="entry name" value="Thioredoxin-like_fold"/>
</dbReference>
<reference evidence="2" key="2">
    <citation type="submission" date="2021-04" db="EMBL/GenBank/DDBJ databases">
        <authorList>
            <person name="Gilroy R."/>
        </authorList>
    </citation>
    <scope>NUCLEOTIDE SEQUENCE</scope>
    <source>
        <strain evidence="2">ChiBcec8-14828</strain>
    </source>
</reference>
<dbReference type="PANTHER" id="PTHR36450:SF1">
    <property type="entry name" value="THIOREDOXIN"/>
    <property type="match status" value="1"/>
</dbReference>
<evidence type="ECO:0000313" key="3">
    <source>
        <dbReference type="Proteomes" id="UP000824209"/>
    </source>
</evidence>
<dbReference type="Pfam" id="PF13192">
    <property type="entry name" value="Thioredoxin_3"/>
    <property type="match status" value="1"/>
</dbReference>
<sequence>MSLFGFMKKKTTPENTACTCGGTCAPAAQSTSAPDGAPAVKVLGGGCAACHTLMEHTQAAANALGLSVKLEAVTDFAEIAKYGVMSTPALVVNETVVSSGKVLTQDEAAKALAPLAQGQA</sequence>
<proteinExistence type="predicted"/>
<name>A0A9D2M1T2_9FIRM</name>
<gene>
    <name evidence="2" type="ORF">H9943_03285</name>
</gene>
<dbReference type="AlphaFoldDB" id="A0A9D2M1T2"/>
<dbReference type="NCBIfam" id="TIGR00412">
    <property type="entry name" value="redox_disulf_2"/>
    <property type="match status" value="1"/>
</dbReference>
<dbReference type="Proteomes" id="UP000824209">
    <property type="component" value="Unassembled WGS sequence"/>
</dbReference>
<organism evidence="2 3">
    <name type="scientific">Candidatus Ruthenibacterium avium</name>
    <dbReference type="NCBI Taxonomy" id="2838751"/>
    <lineage>
        <taxon>Bacteria</taxon>
        <taxon>Bacillati</taxon>
        <taxon>Bacillota</taxon>
        <taxon>Clostridia</taxon>
        <taxon>Eubacteriales</taxon>
        <taxon>Oscillospiraceae</taxon>
        <taxon>Ruthenibacterium</taxon>
    </lineage>
</organism>
<accession>A0A9D2M1T2</accession>